<reference evidence="1" key="1">
    <citation type="journal article" date="2015" name="Genome Announc.">
        <title>Draft Genome Sequence of the Pathogenic Filamentous Fungus Aspergillus udagawae Strain IFM 46973T.</title>
        <authorList>
            <person name="Kusuya Y."/>
            <person name="Takahashi-Nakaguchi A."/>
            <person name="Takahashi H."/>
            <person name="Yaguchi T."/>
        </authorList>
    </citation>
    <scope>NUCLEOTIDE SEQUENCE</scope>
    <source>
        <strain evidence="1">IFM 46973</strain>
    </source>
</reference>
<dbReference type="RefSeq" id="XP_043146690.1">
    <property type="nucleotide sequence ID" value="XM_043290755.1"/>
</dbReference>
<reference evidence="1" key="2">
    <citation type="submission" date="2021-01" db="EMBL/GenBank/DDBJ databases">
        <title>Pan-genome distribution and transcriptional activeness of fungal secondary metabolism genes in Aspergillus section Fumigati.</title>
        <authorList>
            <person name="Takahashi H."/>
            <person name="Umemura M."/>
            <person name="Ninomiya A."/>
            <person name="Kusuya Y."/>
            <person name="Urayama S."/>
            <person name="Shimizu M."/>
            <person name="Watanabe A."/>
            <person name="Kamei K."/>
            <person name="Yaguchi T."/>
            <person name="Hagiwara D."/>
        </authorList>
    </citation>
    <scope>NUCLEOTIDE SEQUENCE</scope>
    <source>
        <strain evidence="1">IFM 46973</strain>
    </source>
</reference>
<accession>A0A8E0QQW2</accession>
<comment type="caution">
    <text evidence="1">The sequence shown here is derived from an EMBL/GenBank/DDBJ whole genome shotgun (WGS) entry which is preliminary data.</text>
</comment>
<gene>
    <name evidence="1" type="ORF">Aud_005838</name>
</gene>
<dbReference type="EMBL" id="BBXM02000004">
    <property type="protein sequence ID" value="GIC89424.1"/>
    <property type="molecule type" value="Genomic_DNA"/>
</dbReference>
<protein>
    <submittedName>
        <fullName evidence="1">Uncharacterized protein</fullName>
    </submittedName>
</protein>
<dbReference type="AlphaFoldDB" id="A0A8E0QQW2"/>
<name>A0A8E0QQW2_9EURO</name>
<dbReference type="Proteomes" id="UP000036893">
    <property type="component" value="Unassembled WGS sequence"/>
</dbReference>
<proteinExistence type="predicted"/>
<evidence type="ECO:0000313" key="2">
    <source>
        <dbReference type="Proteomes" id="UP000036893"/>
    </source>
</evidence>
<organism evidence="1 2">
    <name type="scientific">Aspergillus udagawae</name>
    <dbReference type="NCBI Taxonomy" id="91492"/>
    <lineage>
        <taxon>Eukaryota</taxon>
        <taxon>Fungi</taxon>
        <taxon>Dikarya</taxon>
        <taxon>Ascomycota</taxon>
        <taxon>Pezizomycotina</taxon>
        <taxon>Eurotiomycetes</taxon>
        <taxon>Eurotiomycetidae</taxon>
        <taxon>Eurotiales</taxon>
        <taxon>Aspergillaceae</taxon>
        <taxon>Aspergillus</taxon>
        <taxon>Aspergillus subgen. Fumigati</taxon>
    </lineage>
</organism>
<evidence type="ECO:0000313" key="1">
    <source>
        <dbReference type="EMBL" id="GIC89424.1"/>
    </source>
</evidence>
<sequence>MEMEAWDTHEAIGSGGCVAKTAQMRHHRHHTSSDANESWLQHRQSIPMSKKIAVATILTVPWTPKQRGMNLSRSGRSAGIFEEQVTNWICAAELLPEDEHHCEEKDIPATLLQEFFPGQRSVAASSFLMDI</sequence>
<dbReference type="GeneID" id="66993315"/>